<sequence length="116" mass="12998">MRSDWPPETPASAQARAEAVVDWLDAATFESLLYRDAGEGRTLNQHLQSGTVFAVWVPERDLYLFPSWQLDPTGRPSPALAEVLALLRGQYGGSAEIRVKMPHRIRFLLWNHVVAG</sequence>
<organism evidence="1 2">
    <name type="scientific">Stenotrophomonas aracearum</name>
    <dbReference type="NCBI Taxonomy" id="3003272"/>
    <lineage>
        <taxon>Bacteria</taxon>
        <taxon>Pseudomonadati</taxon>
        <taxon>Pseudomonadota</taxon>
        <taxon>Gammaproteobacteria</taxon>
        <taxon>Lysobacterales</taxon>
        <taxon>Lysobacteraceae</taxon>
        <taxon>Stenotrophomonas</taxon>
    </lineage>
</organism>
<evidence type="ECO:0000313" key="1">
    <source>
        <dbReference type="EMBL" id="WNH50467.1"/>
    </source>
</evidence>
<keyword evidence="2" id="KW-1185">Reference proteome</keyword>
<protein>
    <submittedName>
        <fullName evidence="1">Uncharacterized protein</fullName>
    </submittedName>
</protein>
<proteinExistence type="predicted"/>
<evidence type="ECO:0000313" key="2">
    <source>
        <dbReference type="Proteomes" id="UP001305421"/>
    </source>
</evidence>
<dbReference type="RefSeq" id="WP_311184571.1">
    <property type="nucleotide sequence ID" value="NZ_CP115543.1"/>
</dbReference>
<gene>
    <name evidence="1" type="ORF">PDM28_09315</name>
</gene>
<accession>A0ABY9YID8</accession>
<dbReference type="Proteomes" id="UP001305421">
    <property type="component" value="Chromosome"/>
</dbReference>
<name>A0ABY9YID8_9GAMM</name>
<dbReference type="EMBL" id="CP115543">
    <property type="protein sequence ID" value="WNH50467.1"/>
    <property type="molecule type" value="Genomic_DNA"/>
</dbReference>
<reference evidence="1 2" key="1">
    <citation type="submission" date="2022-12" db="EMBL/GenBank/DDBJ databases">
        <title>Two new species, Stenotrophomonas aracearum and Stenotrophomonas oahuensis, isolated from Anthurium (Araceae family) in Hawaii.</title>
        <authorList>
            <person name="Chunag S.C."/>
            <person name="Dobhal S."/>
            <person name="Alvarez A."/>
            <person name="Arif M."/>
        </authorList>
    </citation>
    <scope>NUCLEOTIDE SEQUENCE [LARGE SCALE GENOMIC DNA]</scope>
    <source>
        <strain evidence="1 2">A5588</strain>
    </source>
</reference>